<reference evidence="1 2" key="1">
    <citation type="journal article" date="2014" name="BMC Genomics">
        <title>Adaptive genomic structural variation in the grape powdery mildew pathogen, Erysiphe necator.</title>
        <authorList>
            <person name="Jones L."/>
            <person name="Riaz S."/>
            <person name="Morales-Cruz A."/>
            <person name="Amrine K.C."/>
            <person name="McGuire B."/>
            <person name="Gubler W.D."/>
            <person name="Walker M.A."/>
            <person name="Cantu D."/>
        </authorList>
    </citation>
    <scope>NUCLEOTIDE SEQUENCE [LARGE SCALE GENOMIC DNA]</scope>
    <source>
        <strain evidence="2">c</strain>
    </source>
</reference>
<dbReference type="AlphaFoldDB" id="A0A0B1PB24"/>
<evidence type="ECO:0000313" key="2">
    <source>
        <dbReference type="Proteomes" id="UP000030854"/>
    </source>
</evidence>
<evidence type="ECO:0000313" key="1">
    <source>
        <dbReference type="EMBL" id="KHJ34161.1"/>
    </source>
</evidence>
<proteinExistence type="predicted"/>
<sequence length="450" mass="52503">MQTKRGTCCDRWNPPKLQDLSRVRRCPTFINVLTKEVSKQVANEHISVLRDPRKAFSTRDSPSSSPILGNASDTYLRFLSKLHHPSNSTARFHYSSEDIAIASGLPFVEKKYASWILHIDPYISKTEIEEQTKFPANEDVHDLNDRFDNLVKNCLREFQIENHRENSVKTFEDRENGTNIIKILDALEEYQSSLVKFHRLREQGIFGGSFDAQHLDGLSCNSTRGFQSVKKVPVIRPYGRVEFLHAIKHAARTHDYERSMLANRGKEKLENDHFLNTEEYHLRFTTTMCSLLVKFKLQGYTWEENSMSLRLKHNDKAKLCDDEVRFVGFLKSHLETRKGSDRLFYDTVVARLIDHGIYRYFYMQPESRQWPNLEMILIIGRTIAKKIPPDSDVFADEKIYMMDFTAIKMKEGLKALPINFKLTRGDALDFIVEITTRVELDKWHGEHDFE</sequence>
<dbReference type="HOGENOM" id="CLU_608585_0_0_1"/>
<comment type="caution">
    <text evidence="1">The sequence shown here is derived from an EMBL/GenBank/DDBJ whole genome shotgun (WGS) entry which is preliminary data.</text>
</comment>
<gene>
    <name evidence="1" type="ORF">EV44_g1727</name>
</gene>
<dbReference type="Proteomes" id="UP000030854">
    <property type="component" value="Unassembled WGS sequence"/>
</dbReference>
<accession>A0A0B1PB24</accession>
<keyword evidence="2" id="KW-1185">Reference proteome</keyword>
<protein>
    <submittedName>
        <fullName evidence="1">Uncharacterized protein</fullName>
    </submittedName>
</protein>
<organism evidence="1 2">
    <name type="scientific">Uncinula necator</name>
    <name type="common">Grape powdery mildew</name>
    <dbReference type="NCBI Taxonomy" id="52586"/>
    <lineage>
        <taxon>Eukaryota</taxon>
        <taxon>Fungi</taxon>
        <taxon>Dikarya</taxon>
        <taxon>Ascomycota</taxon>
        <taxon>Pezizomycotina</taxon>
        <taxon>Leotiomycetes</taxon>
        <taxon>Erysiphales</taxon>
        <taxon>Erysiphaceae</taxon>
        <taxon>Erysiphe</taxon>
    </lineage>
</organism>
<name>A0A0B1PB24_UNCNE</name>
<dbReference type="EMBL" id="JNVN01001007">
    <property type="protein sequence ID" value="KHJ34161.1"/>
    <property type="molecule type" value="Genomic_DNA"/>
</dbReference>